<accession>A0ABM1R2R7</accession>
<protein>
    <submittedName>
        <fullName evidence="2">Uncharacterized protein LOC109129497</fullName>
    </submittedName>
</protein>
<reference evidence="2" key="2">
    <citation type="submission" date="2025-08" db="UniProtKB">
        <authorList>
            <consortium name="RefSeq"/>
        </authorList>
    </citation>
    <scope>IDENTIFICATION</scope>
    <source>
        <tissue evidence="2">Leaf</tissue>
    </source>
</reference>
<name>A0ABM1R2R7_CAMSA</name>
<dbReference type="Proteomes" id="UP000694864">
    <property type="component" value="Chromosome 16"/>
</dbReference>
<reference evidence="1" key="1">
    <citation type="journal article" date="2014" name="Nat. Commun.">
        <title>The emerging biofuel crop Camelina sativa retains a highly undifferentiated hexaploid genome structure.</title>
        <authorList>
            <person name="Kagale S."/>
            <person name="Koh C."/>
            <person name="Nixon J."/>
            <person name="Bollina V."/>
            <person name="Clarke W.E."/>
            <person name="Tuteja R."/>
            <person name="Spillane C."/>
            <person name="Robinson S.J."/>
            <person name="Links M.G."/>
            <person name="Clarke C."/>
            <person name="Higgins E.E."/>
            <person name="Huebert T."/>
            <person name="Sharpe A.G."/>
            <person name="Parkin I.A."/>
        </authorList>
    </citation>
    <scope>NUCLEOTIDE SEQUENCE [LARGE SCALE GENOMIC DNA]</scope>
    <source>
        <strain evidence="1">cv. DH55</strain>
    </source>
</reference>
<proteinExistence type="predicted"/>
<dbReference type="GeneID" id="109129497"/>
<sequence length="190" mass="21617">MGIFKEGGAGAYLGMPECFSGSKVHLLSDIKDRVKALAMHVFLMTCFKLPKTSCSNLASVMADFWGNNVEHSNKIHWLQSWEKLCLPKDQGGMGFRDIGTFNQAFLSKQAWRILHFPDCLFAKVMKGKYFPSSDFLNQNWELAYPLLGEAFCMEGFTGERPKKNIGNGKSIRVWMDNWIEDGEIMPMEEK</sequence>
<evidence type="ECO:0000313" key="1">
    <source>
        <dbReference type="Proteomes" id="UP000694864"/>
    </source>
</evidence>
<dbReference type="PANTHER" id="PTHR33116:SF86">
    <property type="entry name" value="REVERSE TRANSCRIPTASE DOMAIN-CONTAINING PROTEIN"/>
    <property type="match status" value="1"/>
</dbReference>
<gene>
    <name evidence="2" type="primary">LOC109129497</name>
</gene>
<dbReference type="RefSeq" id="XP_019093305.1">
    <property type="nucleotide sequence ID" value="XM_019237760.1"/>
</dbReference>
<keyword evidence="1" id="KW-1185">Reference proteome</keyword>
<dbReference type="PANTHER" id="PTHR33116">
    <property type="entry name" value="REVERSE TRANSCRIPTASE ZINC-BINDING DOMAIN-CONTAINING PROTEIN-RELATED-RELATED"/>
    <property type="match status" value="1"/>
</dbReference>
<organism evidence="1 2">
    <name type="scientific">Camelina sativa</name>
    <name type="common">False flax</name>
    <name type="synonym">Myagrum sativum</name>
    <dbReference type="NCBI Taxonomy" id="90675"/>
    <lineage>
        <taxon>Eukaryota</taxon>
        <taxon>Viridiplantae</taxon>
        <taxon>Streptophyta</taxon>
        <taxon>Embryophyta</taxon>
        <taxon>Tracheophyta</taxon>
        <taxon>Spermatophyta</taxon>
        <taxon>Magnoliopsida</taxon>
        <taxon>eudicotyledons</taxon>
        <taxon>Gunneridae</taxon>
        <taxon>Pentapetalae</taxon>
        <taxon>rosids</taxon>
        <taxon>malvids</taxon>
        <taxon>Brassicales</taxon>
        <taxon>Brassicaceae</taxon>
        <taxon>Camelineae</taxon>
        <taxon>Camelina</taxon>
    </lineage>
</organism>
<evidence type="ECO:0000313" key="2">
    <source>
        <dbReference type="RefSeq" id="XP_019093305.1"/>
    </source>
</evidence>